<dbReference type="EMBL" id="QJKJ01013465">
    <property type="protein sequence ID" value="RDX66376.1"/>
    <property type="molecule type" value="Genomic_DNA"/>
</dbReference>
<name>A0A371EK51_MUCPR</name>
<reference evidence="1" key="1">
    <citation type="submission" date="2018-05" db="EMBL/GenBank/DDBJ databases">
        <title>Draft genome of Mucuna pruriens seed.</title>
        <authorList>
            <person name="Nnadi N.E."/>
            <person name="Vos R."/>
            <person name="Hasami M.H."/>
            <person name="Devisetty U.K."/>
            <person name="Aguiy J.C."/>
        </authorList>
    </citation>
    <scope>NUCLEOTIDE SEQUENCE [LARGE SCALE GENOMIC DNA]</scope>
    <source>
        <strain evidence="1">JCA_2017</strain>
    </source>
</reference>
<dbReference type="Gene3D" id="3.10.10.10">
    <property type="entry name" value="HIV Type 1 Reverse Transcriptase, subunit A, domain 1"/>
    <property type="match status" value="1"/>
</dbReference>
<dbReference type="InterPro" id="IPR043502">
    <property type="entry name" value="DNA/RNA_pol_sf"/>
</dbReference>
<sequence>MIEFSVPPWREYVLFVKKKIWGLRLCLNKITIKNIYLLPMINDLMDQLRRATIFLKINMHYEYVVMPFGVTNALKWNCYGPCKIKDYIIDGEIEDDNKDSKLCWVNKLLLEIHQDIFKDTFAWNEYCEKSFQELKIQLTTSLILRLHSNLTHVIKPNTIQLRENLNYKTLQHKDKETKLVKVIWSEAIEDATWELEENMYFNE</sequence>
<organism evidence="1 2">
    <name type="scientific">Mucuna pruriens</name>
    <name type="common">Velvet bean</name>
    <name type="synonym">Dolichos pruriens</name>
    <dbReference type="NCBI Taxonomy" id="157652"/>
    <lineage>
        <taxon>Eukaryota</taxon>
        <taxon>Viridiplantae</taxon>
        <taxon>Streptophyta</taxon>
        <taxon>Embryophyta</taxon>
        <taxon>Tracheophyta</taxon>
        <taxon>Spermatophyta</taxon>
        <taxon>Magnoliopsida</taxon>
        <taxon>eudicotyledons</taxon>
        <taxon>Gunneridae</taxon>
        <taxon>Pentapetalae</taxon>
        <taxon>rosids</taxon>
        <taxon>fabids</taxon>
        <taxon>Fabales</taxon>
        <taxon>Fabaceae</taxon>
        <taxon>Papilionoideae</taxon>
        <taxon>50 kb inversion clade</taxon>
        <taxon>NPAAA clade</taxon>
        <taxon>indigoferoid/millettioid clade</taxon>
        <taxon>Phaseoleae</taxon>
        <taxon>Mucuna</taxon>
    </lineage>
</organism>
<comment type="caution">
    <text evidence="1">The sequence shown here is derived from an EMBL/GenBank/DDBJ whole genome shotgun (WGS) entry which is preliminary data.</text>
</comment>
<keyword evidence="2" id="KW-1185">Reference proteome</keyword>
<dbReference type="STRING" id="157652.A0A371EK51"/>
<accession>A0A371EK51</accession>
<gene>
    <name evidence="1" type="ORF">CR513_54856</name>
</gene>
<dbReference type="Proteomes" id="UP000257109">
    <property type="component" value="Unassembled WGS sequence"/>
</dbReference>
<protein>
    <submittedName>
        <fullName evidence="1">Uncharacterized protein</fullName>
    </submittedName>
</protein>
<dbReference type="PANTHER" id="PTHR24559">
    <property type="entry name" value="TRANSPOSON TY3-I GAG-POL POLYPROTEIN"/>
    <property type="match status" value="1"/>
</dbReference>
<dbReference type="AlphaFoldDB" id="A0A371EK51"/>
<evidence type="ECO:0000313" key="1">
    <source>
        <dbReference type="EMBL" id="RDX66376.1"/>
    </source>
</evidence>
<dbReference type="InterPro" id="IPR053134">
    <property type="entry name" value="RNA-dir_DNA_polymerase"/>
</dbReference>
<proteinExistence type="predicted"/>
<feature type="non-terminal residue" evidence="1">
    <location>
        <position position="1"/>
    </location>
</feature>
<evidence type="ECO:0000313" key="2">
    <source>
        <dbReference type="Proteomes" id="UP000257109"/>
    </source>
</evidence>
<dbReference type="OrthoDB" id="7756796at2759"/>
<dbReference type="SUPFAM" id="SSF56672">
    <property type="entry name" value="DNA/RNA polymerases"/>
    <property type="match status" value="1"/>
</dbReference>
<dbReference type="PANTHER" id="PTHR24559:SF444">
    <property type="entry name" value="REVERSE TRANSCRIPTASE DOMAIN-CONTAINING PROTEIN"/>
    <property type="match status" value="1"/>
</dbReference>